<feature type="domain" description="Tetrahydrofolate dehydrogenase/cyclohydrolase catalytic" evidence="12">
    <location>
        <begin position="5"/>
        <end position="119"/>
    </location>
</feature>
<dbReference type="PRINTS" id="PR00085">
    <property type="entry name" value="THFDHDRGNASE"/>
</dbReference>
<dbReference type="Gene3D" id="3.40.50.10860">
    <property type="entry name" value="Leucine Dehydrogenase, chain A, domain 1"/>
    <property type="match status" value="1"/>
</dbReference>
<dbReference type="SUPFAM" id="SSF51735">
    <property type="entry name" value="NAD(P)-binding Rossmann-fold domains"/>
    <property type="match status" value="1"/>
</dbReference>
<dbReference type="AlphaFoldDB" id="A0A1H7LI11"/>
<dbReference type="GO" id="GO:0000105">
    <property type="term" value="P:L-histidine biosynthetic process"/>
    <property type="evidence" value="ECO:0007669"/>
    <property type="project" value="UniProtKB-KW"/>
</dbReference>
<dbReference type="CDD" id="cd01080">
    <property type="entry name" value="NAD_bind_m-THF_DH_Cyclohyd"/>
    <property type="match status" value="1"/>
</dbReference>
<organism evidence="14 15">
    <name type="scientific">Pseudobutyrivibrio ruminis</name>
    <dbReference type="NCBI Taxonomy" id="46206"/>
    <lineage>
        <taxon>Bacteria</taxon>
        <taxon>Bacillati</taxon>
        <taxon>Bacillota</taxon>
        <taxon>Clostridia</taxon>
        <taxon>Lachnospirales</taxon>
        <taxon>Lachnospiraceae</taxon>
        <taxon>Pseudobutyrivibrio</taxon>
    </lineage>
</organism>
<protein>
    <recommendedName>
        <fullName evidence="11">Bifunctional protein FolD</fullName>
    </recommendedName>
    <domain>
        <recommendedName>
            <fullName evidence="11">Methylenetetrahydrofolate dehydrogenase</fullName>
            <ecNumber evidence="11">1.5.1.5</ecNumber>
        </recommendedName>
    </domain>
    <domain>
        <recommendedName>
            <fullName evidence="11">Methenyltetrahydrofolate cyclohydrolase</fullName>
            <ecNumber evidence="11">3.5.4.9</ecNumber>
        </recommendedName>
    </domain>
</protein>
<evidence type="ECO:0000256" key="3">
    <source>
        <dbReference type="ARBA" id="ARBA00022605"/>
    </source>
</evidence>
<evidence type="ECO:0000259" key="12">
    <source>
        <dbReference type="Pfam" id="PF00763"/>
    </source>
</evidence>
<reference evidence="15" key="1">
    <citation type="submission" date="2016-10" db="EMBL/GenBank/DDBJ databases">
        <authorList>
            <person name="Varghese N."/>
        </authorList>
    </citation>
    <scope>NUCLEOTIDE SEQUENCE [LARGE SCALE GENOMIC DNA]</scope>
    <source>
        <strain evidence="15">ACV-9</strain>
    </source>
</reference>
<evidence type="ECO:0000256" key="4">
    <source>
        <dbReference type="ARBA" id="ARBA00022755"/>
    </source>
</evidence>
<evidence type="ECO:0000256" key="8">
    <source>
        <dbReference type="ARBA" id="ARBA00023102"/>
    </source>
</evidence>
<keyword evidence="5 11" id="KW-0378">Hydrolase</keyword>
<evidence type="ECO:0000256" key="7">
    <source>
        <dbReference type="ARBA" id="ARBA00023002"/>
    </source>
</evidence>
<dbReference type="InterPro" id="IPR020630">
    <property type="entry name" value="THF_DH/CycHdrlase_cat_dom"/>
</dbReference>
<evidence type="ECO:0000259" key="13">
    <source>
        <dbReference type="Pfam" id="PF02882"/>
    </source>
</evidence>
<dbReference type="EMBL" id="FNZX01000016">
    <property type="protein sequence ID" value="SEK98449.1"/>
    <property type="molecule type" value="Genomic_DNA"/>
</dbReference>
<feature type="binding site" evidence="11">
    <location>
        <position position="231"/>
    </location>
    <ligand>
        <name>NADP(+)</name>
        <dbReference type="ChEBI" id="CHEBI:58349"/>
    </ligand>
</feature>
<keyword evidence="4 11" id="KW-0658">Purine biosynthesis</keyword>
<evidence type="ECO:0000256" key="9">
    <source>
        <dbReference type="ARBA" id="ARBA00023167"/>
    </source>
</evidence>
<gene>
    <name evidence="11" type="primary">folD</name>
    <name evidence="14" type="ORF">SAMN02910377_02366</name>
</gene>
<evidence type="ECO:0000313" key="15">
    <source>
        <dbReference type="Proteomes" id="UP000182321"/>
    </source>
</evidence>
<dbReference type="SUPFAM" id="SSF53223">
    <property type="entry name" value="Aminoacid dehydrogenase-like, N-terminal domain"/>
    <property type="match status" value="1"/>
</dbReference>
<keyword evidence="3 11" id="KW-0028">Amino-acid biosynthesis</keyword>
<name>A0A1H7LI11_9FIRM</name>
<dbReference type="EC" id="1.5.1.5" evidence="11"/>
<evidence type="ECO:0000256" key="6">
    <source>
        <dbReference type="ARBA" id="ARBA00022857"/>
    </source>
</evidence>
<sequence length="284" mass="30642">MAKLLKGKEVVDALNIKMANQVEVLKAKGVNPTLAILRVGERADDLSYERGAIKRCEQVGVTVRVEALPEDVSEEAFFEKLNELNEDDSVHGILMFRPLPKHIDGEKARNMLKAEKDVDGCTDLSLAGVFTNTNLGFAPCTAEAAMEILKHYEIPLSGKKVAVIGRSLVIGRPVAMMLMHENATVTICHTRTVDIPSITKDADIVVVASGQMESIGKEYLREGQTVIDVGISWNDEKGKLCGDVKFDEAEPIVDAITPVPGGVGGVTTSILVKHVVEAAAKKTV</sequence>
<dbReference type="PANTHER" id="PTHR48099">
    <property type="entry name" value="C-1-TETRAHYDROFOLATE SYNTHASE, CYTOPLASMIC-RELATED"/>
    <property type="match status" value="1"/>
</dbReference>
<comment type="pathway">
    <text evidence="1 11">One-carbon metabolism; tetrahydrofolate interconversion.</text>
</comment>
<dbReference type="InterPro" id="IPR046346">
    <property type="entry name" value="Aminoacid_DH-like_N_sf"/>
</dbReference>
<comment type="catalytic activity">
    <reaction evidence="11">
        <text>(6R)-5,10-methylene-5,6,7,8-tetrahydrofolate + NADP(+) = (6R)-5,10-methenyltetrahydrofolate + NADPH</text>
        <dbReference type="Rhea" id="RHEA:22812"/>
        <dbReference type="ChEBI" id="CHEBI:15636"/>
        <dbReference type="ChEBI" id="CHEBI:57455"/>
        <dbReference type="ChEBI" id="CHEBI:57783"/>
        <dbReference type="ChEBI" id="CHEBI:58349"/>
        <dbReference type="EC" id="1.5.1.5"/>
    </reaction>
</comment>
<dbReference type="PANTHER" id="PTHR48099:SF5">
    <property type="entry name" value="C-1-TETRAHYDROFOLATE SYNTHASE, CYTOPLASMIC"/>
    <property type="match status" value="1"/>
</dbReference>
<dbReference type="UniPathway" id="UPA00193"/>
<keyword evidence="2 11" id="KW-0554">One-carbon metabolism</keyword>
<dbReference type="GO" id="GO:0005829">
    <property type="term" value="C:cytosol"/>
    <property type="evidence" value="ECO:0007669"/>
    <property type="project" value="TreeGrafter"/>
</dbReference>
<dbReference type="FunFam" id="3.40.50.720:FF:000094">
    <property type="entry name" value="Bifunctional protein FolD"/>
    <property type="match status" value="1"/>
</dbReference>
<dbReference type="InterPro" id="IPR020631">
    <property type="entry name" value="THF_DH/CycHdrlase_NAD-bd_dom"/>
</dbReference>
<comment type="catalytic activity">
    <reaction evidence="11">
        <text>(6R)-5,10-methenyltetrahydrofolate + H2O = (6R)-10-formyltetrahydrofolate + H(+)</text>
        <dbReference type="Rhea" id="RHEA:23700"/>
        <dbReference type="ChEBI" id="CHEBI:15377"/>
        <dbReference type="ChEBI" id="CHEBI:15378"/>
        <dbReference type="ChEBI" id="CHEBI:57455"/>
        <dbReference type="ChEBI" id="CHEBI:195366"/>
        <dbReference type="EC" id="3.5.4.9"/>
    </reaction>
</comment>
<dbReference type="Proteomes" id="UP000182321">
    <property type="component" value="Unassembled WGS sequence"/>
</dbReference>
<comment type="subunit">
    <text evidence="11">Homodimer.</text>
</comment>
<evidence type="ECO:0000256" key="11">
    <source>
        <dbReference type="HAMAP-Rule" id="MF_01576"/>
    </source>
</evidence>
<dbReference type="EC" id="3.5.4.9" evidence="11"/>
<feature type="binding site" evidence="11">
    <location>
        <begin position="165"/>
        <end position="167"/>
    </location>
    <ligand>
        <name>NADP(+)</name>
        <dbReference type="ChEBI" id="CHEBI:58349"/>
    </ligand>
</feature>
<evidence type="ECO:0000256" key="1">
    <source>
        <dbReference type="ARBA" id="ARBA00004777"/>
    </source>
</evidence>
<proteinExistence type="inferred from homology"/>
<dbReference type="RefSeq" id="WP_074792018.1">
    <property type="nucleotide sequence ID" value="NZ_FNZX01000016.1"/>
</dbReference>
<keyword evidence="8 11" id="KW-0368">Histidine biosynthesis</keyword>
<evidence type="ECO:0000256" key="2">
    <source>
        <dbReference type="ARBA" id="ARBA00022563"/>
    </source>
</evidence>
<comment type="similarity">
    <text evidence="11">Belongs to the tetrahydrofolate dehydrogenase/cyclohydrolase family.</text>
</comment>
<comment type="function">
    <text evidence="11">Catalyzes the oxidation of 5,10-methylenetetrahydrofolate to 5,10-methenyltetrahydrofolate and then the hydrolysis of 5,10-methenyltetrahydrofolate to 10-formyltetrahydrofolate.</text>
</comment>
<feature type="domain" description="Tetrahydrofolate dehydrogenase/cyclohydrolase NAD(P)-binding" evidence="13">
    <location>
        <begin position="139"/>
        <end position="282"/>
    </location>
</feature>
<dbReference type="Pfam" id="PF00763">
    <property type="entry name" value="THF_DHG_CYH"/>
    <property type="match status" value="1"/>
</dbReference>
<dbReference type="InterPro" id="IPR036291">
    <property type="entry name" value="NAD(P)-bd_dom_sf"/>
</dbReference>
<dbReference type="GO" id="GO:0004488">
    <property type="term" value="F:methylenetetrahydrofolate dehydrogenase (NADP+) activity"/>
    <property type="evidence" value="ECO:0007669"/>
    <property type="project" value="UniProtKB-UniRule"/>
</dbReference>
<dbReference type="HAMAP" id="MF_01576">
    <property type="entry name" value="THF_DHG_CYH"/>
    <property type="match status" value="1"/>
</dbReference>
<dbReference type="GO" id="GO:0004477">
    <property type="term" value="F:methenyltetrahydrofolate cyclohydrolase activity"/>
    <property type="evidence" value="ECO:0007669"/>
    <property type="project" value="UniProtKB-UniRule"/>
</dbReference>
<dbReference type="GO" id="GO:0035999">
    <property type="term" value="P:tetrahydrofolate interconversion"/>
    <property type="evidence" value="ECO:0007669"/>
    <property type="project" value="UniProtKB-UniRule"/>
</dbReference>
<dbReference type="Pfam" id="PF02882">
    <property type="entry name" value="THF_DHG_CYH_C"/>
    <property type="match status" value="1"/>
</dbReference>
<accession>A0A1H7LI11</accession>
<evidence type="ECO:0000313" key="14">
    <source>
        <dbReference type="EMBL" id="SEK98449.1"/>
    </source>
</evidence>
<keyword evidence="6 11" id="KW-0521">NADP</keyword>
<keyword evidence="9 11" id="KW-0486">Methionine biosynthesis</keyword>
<dbReference type="Gene3D" id="3.40.50.720">
    <property type="entry name" value="NAD(P)-binding Rossmann-like Domain"/>
    <property type="match status" value="1"/>
</dbReference>
<evidence type="ECO:0000256" key="5">
    <source>
        <dbReference type="ARBA" id="ARBA00022801"/>
    </source>
</evidence>
<evidence type="ECO:0000256" key="10">
    <source>
        <dbReference type="ARBA" id="ARBA00023268"/>
    </source>
</evidence>
<keyword evidence="10 11" id="KW-0511">Multifunctional enzyme</keyword>
<keyword evidence="15" id="KW-1185">Reference proteome</keyword>
<dbReference type="GO" id="GO:0006164">
    <property type="term" value="P:purine nucleotide biosynthetic process"/>
    <property type="evidence" value="ECO:0007669"/>
    <property type="project" value="UniProtKB-KW"/>
</dbReference>
<comment type="caution">
    <text evidence="11">Lacks conserved residue(s) required for the propagation of feature annotation.</text>
</comment>
<dbReference type="GO" id="GO:0009086">
    <property type="term" value="P:methionine biosynthetic process"/>
    <property type="evidence" value="ECO:0007669"/>
    <property type="project" value="UniProtKB-KW"/>
</dbReference>
<keyword evidence="7 11" id="KW-0560">Oxidoreductase</keyword>
<dbReference type="InterPro" id="IPR000672">
    <property type="entry name" value="THF_DH/CycHdrlase"/>
</dbReference>